<dbReference type="AlphaFoldDB" id="A0A256FXQ8"/>
<name>A0A256FXQ8_9HYPH</name>
<dbReference type="SUPFAM" id="SSF52540">
    <property type="entry name" value="P-loop containing nucleoside triphosphate hydrolases"/>
    <property type="match status" value="1"/>
</dbReference>
<gene>
    <name evidence="1" type="ORF">CEV33_4809</name>
</gene>
<dbReference type="Pfam" id="PF13604">
    <property type="entry name" value="AAA_30"/>
    <property type="match status" value="1"/>
</dbReference>
<dbReference type="Gene3D" id="3.40.50.300">
    <property type="entry name" value="P-loop containing nucleotide triphosphate hydrolases"/>
    <property type="match status" value="1"/>
</dbReference>
<reference evidence="1 2" key="1">
    <citation type="submission" date="2017-07" db="EMBL/GenBank/DDBJ databases">
        <title>Phylogenetic study on the rhizospheric bacterium Ochrobactrum sp. A44.</title>
        <authorList>
            <person name="Krzyzanowska D.M."/>
            <person name="Ossowicki A."/>
            <person name="Rajewska M."/>
            <person name="Maciag T."/>
            <person name="Kaczynski Z."/>
            <person name="Czerwicka M."/>
            <person name="Jafra S."/>
        </authorList>
    </citation>
    <scope>NUCLEOTIDE SEQUENCE [LARGE SCALE GENOMIC DNA]</scope>
    <source>
        <strain evidence="1 2">OgA9a</strain>
    </source>
</reference>
<evidence type="ECO:0000313" key="1">
    <source>
        <dbReference type="EMBL" id="OYR19637.1"/>
    </source>
</evidence>
<comment type="caution">
    <text evidence="1">The sequence shown here is derived from an EMBL/GenBank/DDBJ whole genome shotgun (WGS) entry which is preliminary data.</text>
</comment>
<dbReference type="Proteomes" id="UP000216478">
    <property type="component" value="Unassembled WGS sequence"/>
</dbReference>
<sequence>MWEAAGYRVVGGALAGKATEGLEKEASIASRTLASWELGWKTGRSMLDDKTVFVLDEAGMVASKQMATFVEAVTRAGAKLVLVGDPEQLQPIEAGAAFRAIVERIGYTELETIYRQKEAWMRAASLDLARGRIEQAISTYTSQDRVIGTNLKAEA</sequence>
<dbReference type="InterPro" id="IPR027417">
    <property type="entry name" value="P-loop_NTPase"/>
</dbReference>
<proteinExistence type="predicted"/>
<evidence type="ECO:0000313" key="2">
    <source>
        <dbReference type="Proteomes" id="UP000216478"/>
    </source>
</evidence>
<accession>A0A256FXQ8</accession>
<protein>
    <submittedName>
        <fullName evidence="1">AAA domain protein</fullName>
    </submittedName>
</protein>
<organism evidence="1 2">
    <name type="scientific">Brucella grignonensis</name>
    <dbReference type="NCBI Taxonomy" id="94627"/>
    <lineage>
        <taxon>Bacteria</taxon>
        <taxon>Pseudomonadati</taxon>
        <taxon>Pseudomonadota</taxon>
        <taxon>Alphaproteobacteria</taxon>
        <taxon>Hyphomicrobiales</taxon>
        <taxon>Brucellaceae</taxon>
        <taxon>Brucella/Ochrobactrum group</taxon>
        <taxon>Brucella</taxon>
    </lineage>
</organism>
<feature type="non-terminal residue" evidence="1">
    <location>
        <position position="155"/>
    </location>
</feature>
<keyword evidence="2" id="KW-1185">Reference proteome</keyword>
<dbReference type="EMBL" id="NNRL01000102">
    <property type="protein sequence ID" value="OYR19637.1"/>
    <property type="molecule type" value="Genomic_DNA"/>
</dbReference>